<dbReference type="GO" id="GO:0008360">
    <property type="term" value="P:regulation of cell shape"/>
    <property type="evidence" value="ECO:0007669"/>
    <property type="project" value="UniProtKB-KW"/>
</dbReference>
<feature type="binding site" evidence="2">
    <location>
        <position position="198"/>
    </location>
    <ligand>
        <name>UDP-N-acetyl-alpha-D-muramoyl-L-alanyl-D-glutamate</name>
        <dbReference type="ChEBI" id="CHEBI:83900"/>
    </ligand>
</feature>
<comment type="caution">
    <text evidence="6">The sequence shown here is derived from an EMBL/GenBank/DDBJ whole genome shotgun (WGS) entry which is preliminary data.</text>
</comment>
<keyword evidence="2 3" id="KW-0961">Cell wall biogenesis/degradation</keyword>
<dbReference type="Pfam" id="PF02875">
    <property type="entry name" value="Mur_ligase_C"/>
    <property type="match status" value="1"/>
</dbReference>
<keyword evidence="2" id="KW-0963">Cytoplasm</keyword>
<dbReference type="GO" id="GO:0000287">
    <property type="term" value="F:magnesium ion binding"/>
    <property type="evidence" value="ECO:0007669"/>
    <property type="project" value="UniProtKB-UniRule"/>
</dbReference>
<comment type="pathway">
    <text evidence="2 3">Cell wall biogenesis; peptidoglycan biosynthesis.</text>
</comment>
<feature type="modified residue" description="N6-carboxylysine" evidence="2">
    <location>
        <position position="230"/>
    </location>
</feature>
<feature type="binding site" evidence="2">
    <location>
        <position position="468"/>
    </location>
    <ligand>
        <name>meso-2,6-diaminopimelate</name>
        <dbReference type="ChEBI" id="CHEBI:57791"/>
    </ligand>
</feature>
<dbReference type="HAMAP" id="MF_00208">
    <property type="entry name" value="MurE"/>
    <property type="match status" value="1"/>
</dbReference>
<protein>
    <recommendedName>
        <fullName evidence="2">UDP-N-acetylmuramoyl-L-alanyl-D-glutamate--2,6-diaminopimelate ligase</fullName>
        <ecNumber evidence="2">6.3.2.13</ecNumber>
    </recommendedName>
    <alternativeName>
        <fullName evidence="2">Meso-A2pm-adding enzyme</fullName>
    </alternativeName>
    <alternativeName>
        <fullName evidence="2">Meso-diaminopimelate-adding enzyme</fullName>
    </alternativeName>
    <alternativeName>
        <fullName evidence="2">UDP-MurNAc-L-Ala-D-Glu:meso-diaminopimelate ligase</fullName>
    </alternativeName>
    <alternativeName>
        <fullName evidence="2">UDP-MurNAc-tripeptide synthetase</fullName>
    </alternativeName>
    <alternativeName>
        <fullName evidence="2">UDP-N-acetylmuramyl-tripeptide synthetase</fullName>
    </alternativeName>
</protein>
<dbReference type="GO" id="GO:0005524">
    <property type="term" value="F:ATP binding"/>
    <property type="evidence" value="ECO:0007669"/>
    <property type="project" value="UniProtKB-UniRule"/>
</dbReference>
<comment type="function">
    <text evidence="2">Catalyzes the addition of meso-diaminopimelic acid to the nucleotide precursor UDP-N-acetylmuramoyl-L-alanyl-D-glutamate (UMAG) in the biosynthesis of bacterial cell-wall peptidoglycan.</text>
</comment>
<dbReference type="GO" id="GO:0071555">
    <property type="term" value="P:cell wall organization"/>
    <property type="evidence" value="ECO:0007669"/>
    <property type="project" value="UniProtKB-KW"/>
</dbReference>
<dbReference type="GO" id="GO:0009252">
    <property type="term" value="P:peptidoglycan biosynthetic process"/>
    <property type="evidence" value="ECO:0007669"/>
    <property type="project" value="UniProtKB-UniRule"/>
</dbReference>
<evidence type="ECO:0000313" key="7">
    <source>
        <dbReference type="Proteomes" id="UP001302316"/>
    </source>
</evidence>
<feature type="binding site" evidence="2">
    <location>
        <begin position="419"/>
        <end position="422"/>
    </location>
    <ligand>
        <name>meso-2,6-diaminopimelate</name>
        <dbReference type="ChEBI" id="CHEBI:57791"/>
    </ligand>
</feature>
<dbReference type="Gene3D" id="3.90.190.20">
    <property type="entry name" value="Mur ligase, C-terminal domain"/>
    <property type="match status" value="1"/>
</dbReference>
<keyword evidence="7" id="KW-1185">Reference proteome</keyword>
<name>A0AAP6JEW8_9GAMM</name>
<comment type="subcellular location">
    <subcellularLocation>
        <location evidence="2 3">Cytoplasm</location>
    </subcellularLocation>
</comment>
<dbReference type="GO" id="GO:0051301">
    <property type="term" value="P:cell division"/>
    <property type="evidence" value="ECO:0007669"/>
    <property type="project" value="UniProtKB-KW"/>
</dbReference>
<dbReference type="InterPro" id="IPR035911">
    <property type="entry name" value="MurE/MurF_N"/>
</dbReference>
<gene>
    <name evidence="2" type="primary">murE</name>
    <name evidence="6" type="ORF">VCB98_03315</name>
</gene>
<feature type="binding site" evidence="2">
    <location>
        <position position="395"/>
    </location>
    <ligand>
        <name>meso-2,6-diaminopimelate</name>
        <dbReference type="ChEBI" id="CHEBI:57791"/>
    </ligand>
</feature>
<dbReference type="InterPro" id="IPR004101">
    <property type="entry name" value="Mur_ligase_C"/>
</dbReference>
<feature type="short sequence motif" description="Meso-diaminopimelate recognition motif" evidence="2">
    <location>
        <begin position="419"/>
        <end position="422"/>
    </location>
</feature>
<dbReference type="EC" id="6.3.2.13" evidence="2"/>
<accession>A0AAP6JEW8</accession>
<evidence type="ECO:0000259" key="4">
    <source>
        <dbReference type="Pfam" id="PF02875"/>
    </source>
</evidence>
<dbReference type="InterPro" id="IPR036565">
    <property type="entry name" value="Mur-like_cat_sf"/>
</dbReference>
<feature type="domain" description="Mur ligase C-terminal" evidence="4">
    <location>
        <begin position="346"/>
        <end position="470"/>
    </location>
</feature>
<evidence type="ECO:0000256" key="2">
    <source>
        <dbReference type="HAMAP-Rule" id="MF_00208"/>
    </source>
</evidence>
<dbReference type="Proteomes" id="UP001302316">
    <property type="component" value="Unassembled WGS sequence"/>
</dbReference>
<dbReference type="NCBIfam" id="NF001126">
    <property type="entry name" value="PRK00139.1-4"/>
    <property type="match status" value="1"/>
</dbReference>
<dbReference type="Pfam" id="PF08245">
    <property type="entry name" value="Mur_ligase_M"/>
    <property type="match status" value="1"/>
</dbReference>
<organism evidence="6 7">
    <name type="scientific">Natronospira elongata</name>
    <dbReference type="NCBI Taxonomy" id="3110268"/>
    <lineage>
        <taxon>Bacteria</taxon>
        <taxon>Pseudomonadati</taxon>
        <taxon>Pseudomonadota</taxon>
        <taxon>Gammaproteobacteria</taxon>
        <taxon>Natronospirales</taxon>
        <taxon>Natronospiraceae</taxon>
        <taxon>Natronospira</taxon>
    </lineage>
</organism>
<keyword evidence="2" id="KW-0460">Magnesium</keyword>
<dbReference type="RefSeq" id="WP_346050467.1">
    <property type="nucleotide sequence ID" value="NZ_JAYGII010000004.1"/>
</dbReference>
<comment type="cofactor">
    <cofactor evidence="2">
        <name>Mg(2+)</name>
        <dbReference type="ChEBI" id="CHEBI:18420"/>
    </cofactor>
</comment>
<dbReference type="AlphaFoldDB" id="A0AAP6JEW8"/>
<dbReference type="SUPFAM" id="SSF53244">
    <property type="entry name" value="MurD-like peptide ligases, peptide-binding domain"/>
    <property type="match status" value="1"/>
</dbReference>
<evidence type="ECO:0000256" key="1">
    <source>
        <dbReference type="ARBA" id="ARBA00005898"/>
    </source>
</evidence>
<dbReference type="GO" id="GO:0008765">
    <property type="term" value="F:UDP-N-acetylmuramoylalanyl-D-glutamate-2,6-diaminopimelate ligase activity"/>
    <property type="evidence" value="ECO:0007669"/>
    <property type="project" value="UniProtKB-UniRule"/>
</dbReference>
<dbReference type="Gene3D" id="3.40.1190.10">
    <property type="entry name" value="Mur-like, catalytic domain"/>
    <property type="match status" value="1"/>
</dbReference>
<dbReference type="Gene3D" id="3.40.1390.10">
    <property type="entry name" value="MurE/MurF, N-terminal domain"/>
    <property type="match status" value="1"/>
</dbReference>
<dbReference type="InterPro" id="IPR013221">
    <property type="entry name" value="Mur_ligase_cen"/>
</dbReference>
<feature type="binding site" evidence="2">
    <location>
        <position position="472"/>
    </location>
    <ligand>
        <name>meso-2,6-diaminopimelate</name>
        <dbReference type="ChEBI" id="CHEBI:57791"/>
    </ligand>
</feature>
<reference evidence="6 7" key="1">
    <citation type="submission" date="2023-12" db="EMBL/GenBank/DDBJ databases">
        <title>Whole-genome sequencing of halo(alkali)philic microorganisms from hypersaline lakes.</title>
        <authorList>
            <person name="Sorokin D.Y."/>
            <person name="Merkel A.Y."/>
            <person name="Messina E."/>
            <person name="Yakimov M."/>
        </authorList>
    </citation>
    <scope>NUCLEOTIDE SEQUENCE [LARGE SCALE GENOMIC DNA]</scope>
    <source>
        <strain evidence="6 7">AB-CW1</strain>
    </source>
</reference>
<comment type="PTM">
    <text evidence="2">Carboxylation is probably crucial for Mg(2+) binding and, consequently, for the gamma-phosphate positioning of ATP.</text>
</comment>
<keyword evidence="2 3" id="KW-0133">Cell shape</keyword>
<feature type="binding site" evidence="2">
    <location>
        <position position="35"/>
    </location>
    <ligand>
        <name>UDP-N-acetyl-alpha-D-muramoyl-L-alanyl-D-glutamate</name>
        <dbReference type="ChEBI" id="CHEBI:83900"/>
    </ligand>
</feature>
<dbReference type="SUPFAM" id="SSF63418">
    <property type="entry name" value="MurE/MurF N-terminal domain"/>
    <property type="match status" value="1"/>
</dbReference>
<dbReference type="NCBIfam" id="TIGR01085">
    <property type="entry name" value="murE"/>
    <property type="match status" value="1"/>
</dbReference>
<keyword evidence="2 3" id="KW-0131">Cell cycle</keyword>
<keyword evidence="2" id="KW-0067">ATP-binding</keyword>
<feature type="domain" description="Mur ligase central" evidence="5">
    <location>
        <begin position="119"/>
        <end position="323"/>
    </location>
</feature>
<dbReference type="GO" id="GO:0005737">
    <property type="term" value="C:cytoplasm"/>
    <property type="evidence" value="ECO:0007669"/>
    <property type="project" value="UniProtKB-SubCell"/>
</dbReference>
<dbReference type="InterPro" id="IPR005761">
    <property type="entry name" value="UDP-N-AcMur-Glu-dNH2Pim_ligase"/>
</dbReference>
<keyword evidence="2 3" id="KW-0132">Cell division</keyword>
<keyword evidence="2 3" id="KW-0573">Peptidoglycan synthesis</keyword>
<comment type="catalytic activity">
    <reaction evidence="2">
        <text>UDP-N-acetyl-alpha-D-muramoyl-L-alanyl-D-glutamate + meso-2,6-diaminopimelate + ATP = UDP-N-acetyl-alpha-D-muramoyl-L-alanyl-gamma-D-glutamyl-meso-2,6-diaminopimelate + ADP + phosphate + H(+)</text>
        <dbReference type="Rhea" id="RHEA:23676"/>
        <dbReference type="ChEBI" id="CHEBI:15378"/>
        <dbReference type="ChEBI" id="CHEBI:30616"/>
        <dbReference type="ChEBI" id="CHEBI:43474"/>
        <dbReference type="ChEBI" id="CHEBI:57791"/>
        <dbReference type="ChEBI" id="CHEBI:83900"/>
        <dbReference type="ChEBI" id="CHEBI:83905"/>
        <dbReference type="ChEBI" id="CHEBI:456216"/>
        <dbReference type="EC" id="6.3.2.13"/>
    </reaction>
</comment>
<keyword evidence="2 6" id="KW-0436">Ligase</keyword>
<feature type="binding site" evidence="2">
    <location>
        <begin position="163"/>
        <end position="164"/>
    </location>
    <ligand>
        <name>UDP-N-acetyl-alpha-D-muramoyl-L-alanyl-D-glutamate</name>
        <dbReference type="ChEBI" id="CHEBI:83900"/>
    </ligand>
</feature>
<dbReference type="PANTHER" id="PTHR23135:SF4">
    <property type="entry name" value="UDP-N-ACETYLMURAMOYL-L-ALANYL-D-GLUTAMATE--2,6-DIAMINOPIMELATE LIGASE MURE HOMOLOG, CHLOROPLASTIC"/>
    <property type="match status" value="1"/>
</dbReference>
<dbReference type="InterPro" id="IPR036615">
    <property type="entry name" value="Mur_ligase_C_dom_sf"/>
</dbReference>
<evidence type="ECO:0000256" key="3">
    <source>
        <dbReference type="RuleBase" id="RU004135"/>
    </source>
</evidence>
<evidence type="ECO:0000313" key="6">
    <source>
        <dbReference type="EMBL" id="MEA5444844.1"/>
    </source>
</evidence>
<feature type="binding site" evidence="2">
    <location>
        <position position="196"/>
    </location>
    <ligand>
        <name>UDP-N-acetyl-alpha-D-muramoyl-L-alanyl-D-glutamate</name>
        <dbReference type="ChEBI" id="CHEBI:83900"/>
    </ligand>
</feature>
<feature type="binding site" evidence="2">
    <location>
        <position position="190"/>
    </location>
    <ligand>
        <name>UDP-N-acetyl-alpha-D-muramoyl-L-alanyl-D-glutamate</name>
        <dbReference type="ChEBI" id="CHEBI:83900"/>
    </ligand>
</feature>
<feature type="binding site" evidence="2">
    <location>
        <begin position="121"/>
        <end position="127"/>
    </location>
    <ligand>
        <name>ATP</name>
        <dbReference type="ChEBI" id="CHEBI:30616"/>
    </ligand>
</feature>
<comment type="similarity">
    <text evidence="1 2">Belongs to the MurCDEF family. MurE subfamily.</text>
</comment>
<keyword evidence="2" id="KW-0547">Nucleotide-binding</keyword>
<proteinExistence type="inferred from homology"/>
<dbReference type="EMBL" id="JAYGII010000004">
    <property type="protein sequence ID" value="MEA5444844.1"/>
    <property type="molecule type" value="Genomic_DNA"/>
</dbReference>
<evidence type="ECO:0000259" key="5">
    <source>
        <dbReference type="Pfam" id="PF08245"/>
    </source>
</evidence>
<dbReference type="PANTHER" id="PTHR23135">
    <property type="entry name" value="MUR LIGASE FAMILY MEMBER"/>
    <property type="match status" value="1"/>
</dbReference>
<feature type="binding site" evidence="2">
    <location>
        <position position="37"/>
    </location>
    <ligand>
        <name>UDP-N-acetyl-alpha-D-muramoyl-L-alanyl-D-glutamate</name>
        <dbReference type="ChEBI" id="CHEBI:83900"/>
    </ligand>
</feature>
<comment type="caution">
    <text evidence="2">Lacks conserved residue(s) required for the propagation of feature annotation.</text>
</comment>
<dbReference type="SUPFAM" id="SSF53623">
    <property type="entry name" value="MurD-like peptide ligases, catalytic domain"/>
    <property type="match status" value="1"/>
</dbReference>
<sequence length="499" mass="52854">MMAAEQLQAVTLAELLSGLADPGQHAHWVPMGLSLDSRQLEPGGLFLACAGVSGRHGIDHVEEAVARGAGLVLFEPAGNRQPPSLSVPLIPVPGLSRHASLIAARYFGDPSRSLAVIGVTGTNGKSSMVQLMAATLEALQMPAASLGTLGVGRPGALAVASHTTADAVSLQAHLANLRDQGVRHVAMEVSSHGLAQHRVAAVNFRGAIFSNLSHDHLDYHGSESAYAEAKQGLFRHPGLSWAVINGDDYWADYMVSALAPGVRRLFFSQQVLAAEAGDALQYEAHPHSQGLKIVIRGSLGEAEIDSSWLGRFNAANIAAVFAALRLEGVASAPLAEALSRVPPVPGRMERFGGGRQPLLVVDYAHTPDALAKALEALREHLRGRLWCVFGCGGDRDRAKRPQMGRIAAQLADEVIVTDDNPRGEAGEQIVADILRGTGRAGRVCRDRAEAIKEAWSRARPGDIVLVAGKGHESVQIVGDQAHPFSDRELARDLAGEERS</sequence>